<sequence>MWKFPHFQVFGQDLKIILISKKLITFNFITKRWFYTK</sequence>
<reference evidence="1 2" key="1">
    <citation type="submission" date="2013-01" db="EMBL/GenBank/DDBJ databases">
        <authorList>
            <person name="Harkins D.M."/>
            <person name="Durkin A.S."/>
            <person name="Brinkac L.M."/>
            <person name="Haft D.H."/>
            <person name="Selengut J.D."/>
            <person name="Sanka R."/>
            <person name="DePew J."/>
            <person name="Purushe J."/>
            <person name="Galloway R.L."/>
            <person name="Vinetz J.M."/>
            <person name="Sutton G.G."/>
            <person name="Nierman W.C."/>
            <person name="Fouts D.E."/>
        </authorList>
    </citation>
    <scope>NUCLEOTIDE SEQUENCE [LARGE SCALE GENOMIC DNA]</scope>
    <source>
        <strain evidence="1 2">Nikolaevo</strain>
    </source>
</reference>
<accession>M6FDD8</accession>
<comment type="caution">
    <text evidence="1">The sequence shown here is derived from an EMBL/GenBank/DDBJ whole genome shotgun (WGS) entry which is preliminary data.</text>
</comment>
<evidence type="ECO:0000313" key="2">
    <source>
        <dbReference type="Proteomes" id="UP000011980"/>
    </source>
</evidence>
<dbReference type="Proteomes" id="UP000011980">
    <property type="component" value="Unassembled WGS sequence"/>
</dbReference>
<dbReference type="AlphaFoldDB" id="M6FDD8"/>
<organism evidence="1 2">
    <name type="scientific">Leptospira kirschneri serovar Bulgarica str. Nikolaevo</name>
    <dbReference type="NCBI Taxonomy" id="1240687"/>
    <lineage>
        <taxon>Bacteria</taxon>
        <taxon>Pseudomonadati</taxon>
        <taxon>Spirochaetota</taxon>
        <taxon>Spirochaetia</taxon>
        <taxon>Leptospirales</taxon>
        <taxon>Leptospiraceae</taxon>
        <taxon>Leptospira</taxon>
    </lineage>
</organism>
<evidence type="ECO:0000313" key="1">
    <source>
        <dbReference type="EMBL" id="EMK25087.1"/>
    </source>
</evidence>
<name>M6FDD8_9LEPT</name>
<protein>
    <submittedName>
        <fullName evidence="1">Uncharacterized protein</fullName>
    </submittedName>
</protein>
<proteinExistence type="predicted"/>
<gene>
    <name evidence="1" type="ORF">LEP1GSC008_2069</name>
</gene>
<dbReference type="EMBL" id="ANCE01000072">
    <property type="protein sequence ID" value="EMK25087.1"/>
    <property type="molecule type" value="Genomic_DNA"/>
</dbReference>